<evidence type="ECO:0000313" key="5">
    <source>
        <dbReference type="EMBL" id="GAA4253769.1"/>
    </source>
</evidence>
<comment type="caution">
    <text evidence="5">The sequence shown here is derived from an EMBL/GenBank/DDBJ whole genome shotgun (WGS) entry which is preliminary data.</text>
</comment>
<dbReference type="PANTHER" id="PTHR30011:SF16">
    <property type="entry name" value="C2H2 FINGER DOMAIN TRANSCRIPTION FACTOR (EUROFUNG)-RELATED"/>
    <property type="match status" value="1"/>
</dbReference>
<dbReference type="InterPro" id="IPR036661">
    <property type="entry name" value="Luciferase-like_sf"/>
</dbReference>
<protein>
    <submittedName>
        <fullName evidence="5">Uncharacterized protein</fullName>
    </submittedName>
</protein>
<organism evidence="5 6">
    <name type="scientific">Dactylosporangium darangshiense</name>
    <dbReference type="NCBI Taxonomy" id="579108"/>
    <lineage>
        <taxon>Bacteria</taxon>
        <taxon>Bacillati</taxon>
        <taxon>Actinomycetota</taxon>
        <taxon>Actinomycetes</taxon>
        <taxon>Micromonosporales</taxon>
        <taxon>Micromonosporaceae</taxon>
        <taxon>Dactylosporangium</taxon>
    </lineage>
</organism>
<gene>
    <name evidence="5" type="ORF">GCM10022255_055860</name>
</gene>
<name>A0ABP8DE86_9ACTN</name>
<proteinExistence type="predicted"/>
<dbReference type="Proteomes" id="UP001500620">
    <property type="component" value="Unassembled WGS sequence"/>
</dbReference>
<sequence>MPAGRADVSQRPLHFAAFVMNTTGHIIQGTWRRPTARQADFNRLDLWVDLARTIDFGHEDLDRPVGQLQTEGVQSILGWINDLVTDRPPTLRDVAHYTAHNGRITGTPEQIADALARWRAAGVDGINVVNAEIPGSYEEFVEHVVPVLRERGLARREYPEGTLRQKLFGRGDRLPATHPAARYRGAFTAVSA</sequence>
<keyword evidence="6" id="KW-1185">Reference proteome</keyword>
<accession>A0ABP8DE86</accession>
<reference evidence="6" key="1">
    <citation type="journal article" date="2019" name="Int. J. Syst. Evol. Microbiol.">
        <title>The Global Catalogue of Microorganisms (GCM) 10K type strain sequencing project: providing services to taxonomists for standard genome sequencing and annotation.</title>
        <authorList>
            <consortium name="The Broad Institute Genomics Platform"/>
            <consortium name="The Broad Institute Genome Sequencing Center for Infectious Disease"/>
            <person name="Wu L."/>
            <person name="Ma J."/>
        </authorList>
    </citation>
    <scope>NUCLEOTIDE SEQUENCE [LARGE SCALE GENOMIC DNA]</scope>
    <source>
        <strain evidence="6">JCM 17441</strain>
    </source>
</reference>
<dbReference type="Gene3D" id="3.20.20.30">
    <property type="entry name" value="Luciferase-like domain"/>
    <property type="match status" value="2"/>
</dbReference>
<keyword evidence="3" id="KW-0560">Oxidoreductase</keyword>
<dbReference type="EMBL" id="BAABAT010000016">
    <property type="protein sequence ID" value="GAA4253769.1"/>
    <property type="molecule type" value="Genomic_DNA"/>
</dbReference>
<evidence type="ECO:0000256" key="2">
    <source>
        <dbReference type="ARBA" id="ARBA00022643"/>
    </source>
</evidence>
<dbReference type="SUPFAM" id="SSF51679">
    <property type="entry name" value="Bacterial luciferase-like"/>
    <property type="match status" value="1"/>
</dbReference>
<evidence type="ECO:0000256" key="4">
    <source>
        <dbReference type="ARBA" id="ARBA00023033"/>
    </source>
</evidence>
<evidence type="ECO:0000313" key="6">
    <source>
        <dbReference type="Proteomes" id="UP001500620"/>
    </source>
</evidence>
<keyword evidence="4" id="KW-0503">Monooxygenase</keyword>
<keyword evidence="2" id="KW-0288">FMN</keyword>
<evidence type="ECO:0000256" key="1">
    <source>
        <dbReference type="ARBA" id="ARBA00022630"/>
    </source>
</evidence>
<keyword evidence="1" id="KW-0285">Flavoprotein</keyword>
<dbReference type="InterPro" id="IPR051260">
    <property type="entry name" value="Diverse_substr_monoxygenases"/>
</dbReference>
<dbReference type="PANTHER" id="PTHR30011">
    <property type="entry name" value="ALKANESULFONATE MONOOXYGENASE-RELATED"/>
    <property type="match status" value="1"/>
</dbReference>
<evidence type="ECO:0000256" key="3">
    <source>
        <dbReference type="ARBA" id="ARBA00023002"/>
    </source>
</evidence>